<proteinExistence type="predicted"/>
<gene>
    <name evidence="3" type="ORF">PYCCODRAFT_1384706</name>
</gene>
<feature type="region of interest" description="Disordered" evidence="1">
    <location>
        <begin position="1"/>
        <end position="85"/>
    </location>
</feature>
<name>A0A1Y2IX24_TRAC3</name>
<dbReference type="InterPro" id="IPR009730">
    <property type="entry name" value="MFAP1_C"/>
</dbReference>
<feature type="compositionally biased region" description="Acidic residues" evidence="1">
    <location>
        <begin position="59"/>
        <end position="71"/>
    </location>
</feature>
<feature type="region of interest" description="Disordered" evidence="1">
    <location>
        <begin position="174"/>
        <end position="203"/>
    </location>
</feature>
<evidence type="ECO:0000256" key="1">
    <source>
        <dbReference type="SAM" id="MobiDB-lite"/>
    </source>
</evidence>
<dbReference type="PANTHER" id="PTHR15327">
    <property type="entry name" value="MICROFIBRIL-ASSOCIATED PROTEIN"/>
    <property type="match status" value="1"/>
</dbReference>
<feature type="compositionally biased region" description="Low complexity" evidence="1">
    <location>
        <begin position="1"/>
        <end position="17"/>
    </location>
</feature>
<sequence length="541" mass="62327">MSSTRKPAARLPRPAARYWKGKAPKGAEAALESDSDYDEEVEQQEPEEEGDQQIRDLGGEGEEGDEEDEEGLTVRREAVGKQAKAGISVALKDVNISREGKVIVGGKEESGRTAAEVAQAEEESEEEESEEEGEEEEEESSEEEEDESEEEEKPKLQFRPVFIPKRARVTIAEKEAMAADSEEAIKRKEQEAEERKKASHDMVAESIRRELLEKEKEEQVPDVDDTDGLDPAAEFEAWRLRELARIKRDKEAALARELEREEIERRRALPEEQRLKEDLERAEQSRKEKPKGQQKFLQKYWHKGAFHQDDEVLRKHDYTEATESTVDVSLLPKVMQVRNFGKRGRTKYTHLLDQDTTVGAAPLTKPGAPGAPGGAGAGCFICGGPHLKKDCPQNAHLPPGKAATGANNATQGSSRQWGAPRNRDGEPDDRRSGSWRDRDDRERRRGGGEYDRDDEDRPRARDRDREREIDRERFYREDRERDRGRDKYDERDRRRYERSRSRSPPRRDWGRGGEESYRRRRSRSRSVEGVRDRDEKRRRVD</sequence>
<evidence type="ECO:0000259" key="2">
    <source>
        <dbReference type="Pfam" id="PF06991"/>
    </source>
</evidence>
<evidence type="ECO:0000313" key="4">
    <source>
        <dbReference type="Proteomes" id="UP000193067"/>
    </source>
</evidence>
<feature type="compositionally biased region" description="Basic and acidic residues" evidence="1">
    <location>
        <begin position="98"/>
        <end position="111"/>
    </location>
</feature>
<dbReference type="STRING" id="1353009.A0A1Y2IX24"/>
<feature type="region of interest" description="Disordered" evidence="1">
    <location>
        <begin position="393"/>
        <end position="541"/>
    </location>
</feature>
<feature type="region of interest" description="Disordered" evidence="1">
    <location>
        <begin position="98"/>
        <end position="159"/>
    </location>
</feature>
<dbReference type="Proteomes" id="UP000193067">
    <property type="component" value="Unassembled WGS sequence"/>
</dbReference>
<reference evidence="3 4" key="1">
    <citation type="journal article" date="2015" name="Biotechnol. Biofuels">
        <title>Enhanced degradation of softwood versus hardwood by the white-rot fungus Pycnoporus coccineus.</title>
        <authorList>
            <person name="Couturier M."/>
            <person name="Navarro D."/>
            <person name="Chevret D."/>
            <person name="Henrissat B."/>
            <person name="Piumi F."/>
            <person name="Ruiz-Duenas F.J."/>
            <person name="Martinez A.T."/>
            <person name="Grigoriev I.V."/>
            <person name="Riley R."/>
            <person name="Lipzen A."/>
            <person name="Berrin J.G."/>
            <person name="Master E.R."/>
            <person name="Rosso M.N."/>
        </authorList>
    </citation>
    <scope>NUCLEOTIDE SEQUENCE [LARGE SCALE GENOMIC DNA]</scope>
    <source>
        <strain evidence="3 4">BRFM310</strain>
    </source>
</reference>
<dbReference type="EMBL" id="KZ084092">
    <property type="protein sequence ID" value="OSD05719.1"/>
    <property type="molecule type" value="Genomic_DNA"/>
</dbReference>
<organism evidence="3 4">
    <name type="scientific">Trametes coccinea (strain BRFM310)</name>
    <name type="common">Pycnoporus coccineus</name>
    <dbReference type="NCBI Taxonomy" id="1353009"/>
    <lineage>
        <taxon>Eukaryota</taxon>
        <taxon>Fungi</taxon>
        <taxon>Dikarya</taxon>
        <taxon>Basidiomycota</taxon>
        <taxon>Agaricomycotina</taxon>
        <taxon>Agaricomycetes</taxon>
        <taxon>Polyporales</taxon>
        <taxon>Polyporaceae</taxon>
        <taxon>Trametes</taxon>
    </lineage>
</organism>
<feature type="compositionally biased region" description="Basic and acidic residues" evidence="1">
    <location>
        <begin position="421"/>
        <end position="517"/>
    </location>
</feature>
<evidence type="ECO:0000313" key="3">
    <source>
        <dbReference type="EMBL" id="OSD05719.1"/>
    </source>
</evidence>
<protein>
    <recommendedName>
        <fullName evidence="2">Micro-fibrillar-associated protein 1 C-terminal domain-containing protein</fullName>
    </recommendedName>
</protein>
<feature type="domain" description="Micro-fibrillar-associated protein 1 C-terminal" evidence="2">
    <location>
        <begin position="148"/>
        <end position="356"/>
    </location>
</feature>
<accession>A0A1Y2IX24</accession>
<feature type="compositionally biased region" description="Basic and acidic residues" evidence="1">
    <location>
        <begin position="525"/>
        <end position="541"/>
    </location>
</feature>
<feature type="compositionally biased region" description="Acidic residues" evidence="1">
    <location>
        <begin position="31"/>
        <end position="51"/>
    </location>
</feature>
<feature type="compositionally biased region" description="Polar residues" evidence="1">
    <location>
        <begin position="405"/>
        <end position="416"/>
    </location>
</feature>
<dbReference type="Pfam" id="PF06991">
    <property type="entry name" value="MFAP1"/>
    <property type="match status" value="1"/>
</dbReference>
<dbReference type="InterPro" id="IPR033194">
    <property type="entry name" value="MFAP1"/>
</dbReference>
<feature type="region of interest" description="Disordered" evidence="1">
    <location>
        <begin position="257"/>
        <end position="294"/>
    </location>
</feature>
<keyword evidence="4" id="KW-1185">Reference proteome</keyword>
<dbReference type="OrthoDB" id="1111734at2759"/>
<feature type="compositionally biased region" description="Acidic residues" evidence="1">
    <location>
        <begin position="119"/>
        <end position="151"/>
    </location>
</feature>
<feature type="compositionally biased region" description="Basic and acidic residues" evidence="1">
    <location>
        <begin position="257"/>
        <end position="291"/>
    </location>
</feature>
<dbReference type="AlphaFoldDB" id="A0A1Y2IX24"/>